<dbReference type="STRING" id="411468.CLOSCI_00276"/>
<dbReference type="GeneID" id="62694529"/>
<dbReference type="AlphaFoldDB" id="B0NA10"/>
<evidence type="ECO:0000313" key="2">
    <source>
        <dbReference type="Proteomes" id="UP000289664"/>
    </source>
</evidence>
<dbReference type="eggNOG" id="ENOG5032IMR">
    <property type="taxonomic scope" value="Bacteria"/>
</dbReference>
<accession>B0NA10</accession>
<dbReference type="RefSeq" id="WP_004605832.1">
    <property type="nucleotide sequence ID" value="NZ_CP036170.1"/>
</dbReference>
<dbReference type="Proteomes" id="UP000289664">
    <property type="component" value="Chromosome"/>
</dbReference>
<dbReference type="KEGG" id="csci:HDCHBGLK_00289"/>
<evidence type="ECO:0000313" key="1">
    <source>
        <dbReference type="EMBL" id="QBF72944.1"/>
    </source>
</evidence>
<dbReference type="HOGENOM" id="CLU_831027_0_0_9"/>
<dbReference type="OrthoDB" id="1958058at2"/>
<protein>
    <submittedName>
        <fullName evidence="1">Uncharacterized protein</fullName>
    </submittedName>
</protein>
<dbReference type="EMBL" id="CP036170">
    <property type="protein sequence ID" value="QBF72944.1"/>
    <property type="molecule type" value="Genomic_DNA"/>
</dbReference>
<keyword evidence="2" id="KW-1185">Reference proteome</keyword>
<reference evidence="1 2" key="1">
    <citation type="journal article" date="2019" name="Appl. Environ. Microbiol.">
        <title>Clostridium scindens ATCC 35704: integration of nutritional requirements, the complete genome sequence, and global transcriptional responses to bile acids.</title>
        <authorList>
            <person name="Devendran S."/>
            <person name="Shrestha R."/>
            <person name="Alves J.M.P."/>
            <person name="Wolf P.G."/>
            <person name="Ly L."/>
            <person name="Hernandez A.G."/>
            <person name="Mendez-Garcia C."/>
            <person name="Inboden A."/>
            <person name="Wiley J."/>
            <person name="Paul O."/>
            <person name="Allen A."/>
            <person name="Springer E."/>
            <person name="Wright C.L."/>
            <person name="Fields C.J."/>
            <person name="Daniel S.L."/>
            <person name="Ridlon J.M."/>
        </authorList>
    </citation>
    <scope>NUCLEOTIDE SEQUENCE [LARGE SCALE GENOMIC DNA]</scope>
    <source>
        <strain evidence="1 2">ATCC 35704</strain>
    </source>
</reference>
<organism evidence="1 2">
    <name type="scientific">Clostridium scindens (strain ATCC 35704 / DSM 5676 / VPI 13733 / 19)</name>
    <dbReference type="NCBI Taxonomy" id="411468"/>
    <lineage>
        <taxon>Bacteria</taxon>
        <taxon>Bacillati</taxon>
        <taxon>Bacillota</taxon>
        <taxon>Clostridia</taxon>
        <taxon>Lachnospirales</taxon>
        <taxon>Lachnospiraceae</taxon>
    </lineage>
</organism>
<proteinExistence type="predicted"/>
<name>B0NA10_CLOS5</name>
<sequence length="311" mass="34934">MERNLDLDIGDTNDFQFEVSLMEWNHSGLDYGYRLFVPGTEYGGVIGDIETSTKRGRVIVRGDTWRGMMGKKIVEPPKGSSHLTVSGELNSVISGILGNSFGDLFSVSQQDTGITVDYQFDRYTTMLDGLARMLSQVGYRLSIKYIECNDGPGYVEIGAVEAVDYSESLEFSQDYHINFTARECRNGINHLICAGEGEEESRLVLHLYADADGNIGETQYYTGLDERTALYSYTSINDAEELKKDGIERFKKLMNYKKFEMSVDDVELEVGDTVSGRDYITGIYVKKPVVGKILKITDDRETIDYTIEGDD</sequence>
<gene>
    <name evidence="1" type="ORF">HDCHBGLK_00289</name>
</gene>